<dbReference type="CDD" id="cd00037">
    <property type="entry name" value="CLECT"/>
    <property type="match status" value="1"/>
</dbReference>
<sequence length="110" mass="12836">MGGFLATDDSEEKHNYLTQVVSLFHVFNEKTFWIGGDDYIFEGTWRWTETGASIGPFSKWKAGSPSTNTSKNCLAMTWEGDSLYWYDDHCRYWRQDKISGGRHYFICEKP</sequence>
<name>A0AA89BX61_PINIB</name>
<organism evidence="2 3">
    <name type="scientific">Pinctada imbricata</name>
    <name type="common">Atlantic pearl-oyster</name>
    <name type="synonym">Pinctada martensii</name>
    <dbReference type="NCBI Taxonomy" id="66713"/>
    <lineage>
        <taxon>Eukaryota</taxon>
        <taxon>Metazoa</taxon>
        <taxon>Spiralia</taxon>
        <taxon>Lophotrochozoa</taxon>
        <taxon>Mollusca</taxon>
        <taxon>Bivalvia</taxon>
        <taxon>Autobranchia</taxon>
        <taxon>Pteriomorphia</taxon>
        <taxon>Pterioida</taxon>
        <taxon>Pterioidea</taxon>
        <taxon>Pteriidae</taxon>
        <taxon>Pinctada</taxon>
    </lineage>
</organism>
<protein>
    <recommendedName>
        <fullName evidence="1">C-type lectin domain-containing protein</fullName>
    </recommendedName>
</protein>
<dbReference type="EMBL" id="VSWD01000009">
    <property type="protein sequence ID" value="KAK3093833.1"/>
    <property type="molecule type" value="Genomic_DNA"/>
</dbReference>
<keyword evidence="3" id="KW-1185">Reference proteome</keyword>
<dbReference type="AlphaFoldDB" id="A0AA89BX61"/>
<dbReference type="InterPro" id="IPR001304">
    <property type="entry name" value="C-type_lectin-like"/>
</dbReference>
<reference evidence="2" key="1">
    <citation type="submission" date="2019-08" db="EMBL/GenBank/DDBJ databases">
        <title>The improved chromosome-level genome for the pearl oyster Pinctada fucata martensii using PacBio sequencing and Hi-C.</title>
        <authorList>
            <person name="Zheng Z."/>
        </authorList>
    </citation>
    <scope>NUCLEOTIDE SEQUENCE</scope>
    <source>
        <strain evidence="2">ZZ-2019</strain>
        <tissue evidence="2">Adductor muscle</tissue>
    </source>
</reference>
<dbReference type="InterPro" id="IPR016187">
    <property type="entry name" value="CTDL_fold"/>
</dbReference>
<accession>A0AA89BX61</accession>
<comment type="caution">
    <text evidence="2">The sequence shown here is derived from an EMBL/GenBank/DDBJ whole genome shotgun (WGS) entry which is preliminary data.</text>
</comment>
<dbReference type="Pfam" id="PF00059">
    <property type="entry name" value="Lectin_C"/>
    <property type="match status" value="1"/>
</dbReference>
<evidence type="ECO:0000313" key="3">
    <source>
        <dbReference type="Proteomes" id="UP001186944"/>
    </source>
</evidence>
<proteinExistence type="predicted"/>
<gene>
    <name evidence="2" type="ORF">FSP39_020738</name>
</gene>
<evidence type="ECO:0000313" key="2">
    <source>
        <dbReference type="EMBL" id="KAK3093833.1"/>
    </source>
</evidence>
<dbReference type="SUPFAM" id="SSF56436">
    <property type="entry name" value="C-type lectin-like"/>
    <property type="match status" value="1"/>
</dbReference>
<dbReference type="Proteomes" id="UP001186944">
    <property type="component" value="Unassembled WGS sequence"/>
</dbReference>
<evidence type="ECO:0000259" key="1">
    <source>
        <dbReference type="PROSITE" id="PS50041"/>
    </source>
</evidence>
<dbReference type="PROSITE" id="PS50041">
    <property type="entry name" value="C_TYPE_LECTIN_2"/>
    <property type="match status" value="1"/>
</dbReference>
<feature type="domain" description="C-type lectin" evidence="1">
    <location>
        <begin position="1"/>
        <end position="90"/>
    </location>
</feature>
<dbReference type="Gene3D" id="3.10.100.10">
    <property type="entry name" value="Mannose-Binding Protein A, subunit A"/>
    <property type="match status" value="1"/>
</dbReference>
<dbReference type="InterPro" id="IPR016186">
    <property type="entry name" value="C-type_lectin-like/link_sf"/>
</dbReference>